<name>A0A1S2MFQ9_9BACI</name>
<dbReference type="PANTHER" id="PTHR37689">
    <property type="entry name" value="PROTEIN FDHE"/>
    <property type="match status" value="1"/>
</dbReference>
<reference evidence="4" key="4">
    <citation type="submission" date="2020-10" db="EMBL/GenBank/DDBJ databases">
        <authorList>
            <person name="Bassil N.M."/>
            <person name="Lloyd J.R."/>
        </authorList>
    </citation>
    <scope>NUCLEOTIDE SEQUENCE</scope>
    <source>
        <strain evidence="4">NB2006</strain>
    </source>
</reference>
<organism evidence="3 5">
    <name type="scientific">Anaerobacillus isosaccharinicus</name>
    <dbReference type="NCBI Taxonomy" id="1532552"/>
    <lineage>
        <taxon>Bacteria</taxon>
        <taxon>Bacillati</taxon>
        <taxon>Bacillota</taxon>
        <taxon>Bacilli</taxon>
        <taxon>Bacillales</taxon>
        <taxon>Bacillaceae</taxon>
        <taxon>Anaerobacillus</taxon>
    </lineage>
</organism>
<dbReference type="PANTHER" id="PTHR37689:SF1">
    <property type="entry name" value="PROTEIN FDHE"/>
    <property type="match status" value="1"/>
</dbReference>
<dbReference type="GO" id="GO:0005829">
    <property type="term" value="C:cytosol"/>
    <property type="evidence" value="ECO:0007669"/>
    <property type="project" value="TreeGrafter"/>
</dbReference>
<dbReference type="CDD" id="cd16341">
    <property type="entry name" value="FdhE"/>
    <property type="match status" value="1"/>
</dbReference>
<dbReference type="EMBL" id="CP063356">
    <property type="protein sequence ID" value="QOY37746.1"/>
    <property type="molecule type" value="Genomic_DNA"/>
</dbReference>
<dbReference type="InterPro" id="IPR024064">
    <property type="entry name" value="FdhE-like_sf"/>
</dbReference>
<dbReference type="GO" id="GO:0008199">
    <property type="term" value="F:ferric iron binding"/>
    <property type="evidence" value="ECO:0007669"/>
    <property type="project" value="TreeGrafter"/>
</dbReference>
<dbReference type="SUPFAM" id="SSF144020">
    <property type="entry name" value="FdhE-like"/>
    <property type="match status" value="1"/>
</dbReference>
<keyword evidence="1" id="KW-0963">Cytoplasm</keyword>
<dbReference type="InterPro" id="IPR056796">
    <property type="entry name" value="FdhE_C"/>
</dbReference>
<dbReference type="Pfam" id="PF24860">
    <property type="entry name" value="FdhE_C"/>
    <property type="match status" value="1"/>
</dbReference>
<dbReference type="AlphaFoldDB" id="A0A1S2MFQ9"/>
<protein>
    <submittedName>
        <fullName evidence="4">Formate dehydrogenase accessory protein FdhE</fullName>
    </submittedName>
</protein>
<proteinExistence type="predicted"/>
<feature type="domain" description="FdhE C-terminal" evidence="2">
    <location>
        <begin position="206"/>
        <end position="281"/>
    </location>
</feature>
<evidence type="ECO:0000313" key="5">
    <source>
        <dbReference type="Proteomes" id="UP000180175"/>
    </source>
</evidence>
<gene>
    <name evidence="4" type="ORF">AWH56_009245</name>
    <name evidence="3" type="ORF">AWH56_01285</name>
</gene>
<dbReference type="Gene3D" id="3.90.1670.10">
    <property type="entry name" value="FdhE-like domain"/>
    <property type="match status" value="1"/>
</dbReference>
<dbReference type="EMBL" id="LQXD01000001">
    <property type="protein sequence ID" value="OIJ23531.1"/>
    <property type="molecule type" value="Genomic_DNA"/>
</dbReference>
<evidence type="ECO:0000259" key="2">
    <source>
        <dbReference type="Pfam" id="PF24860"/>
    </source>
</evidence>
<evidence type="ECO:0000313" key="3">
    <source>
        <dbReference type="EMBL" id="OIJ23531.1"/>
    </source>
</evidence>
<reference evidence="3 5" key="1">
    <citation type="submission" date="2016-10" db="EMBL/GenBank/DDBJ databases">
        <title>Draft genome sequences of four alkaliphilic bacteria belonging to the Anaerobacillus genus.</title>
        <authorList>
            <person name="Bassil N.M."/>
            <person name="Lloyd J.R."/>
        </authorList>
    </citation>
    <scope>NUCLEOTIDE SEQUENCE [LARGE SCALE GENOMIC DNA]</scope>
    <source>
        <strain evidence="3 5">NB2006</strain>
    </source>
</reference>
<accession>A0A1S2MFQ9</accession>
<evidence type="ECO:0000256" key="1">
    <source>
        <dbReference type="ARBA" id="ARBA00022490"/>
    </source>
</evidence>
<keyword evidence="5" id="KW-1185">Reference proteome</keyword>
<dbReference type="InterPro" id="IPR006452">
    <property type="entry name" value="Formate_DH_accessory"/>
</dbReference>
<dbReference type="RefSeq" id="WP_071315438.1">
    <property type="nucleotide sequence ID" value="NZ_CP063356.2"/>
</dbReference>
<dbReference type="KEGG" id="aia:AWH56_009245"/>
<dbReference type="OrthoDB" id="9811074at2"/>
<evidence type="ECO:0000313" key="4">
    <source>
        <dbReference type="EMBL" id="QOY37746.1"/>
    </source>
</evidence>
<dbReference type="Proteomes" id="UP000180175">
    <property type="component" value="Chromosome"/>
</dbReference>
<dbReference type="GO" id="GO:0051604">
    <property type="term" value="P:protein maturation"/>
    <property type="evidence" value="ECO:0007669"/>
    <property type="project" value="TreeGrafter"/>
</dbReference>
<reference evidence="4 5" key="2">
    <citation type="journal article" date="2017" name="Genome Announc.">
        <title>Draft Genome Sequences of Four Alkaliphilic Bacteria Belonging to the Anaerobacillus Genus.</title>
        <authorList>
            <person name="Bassil N.M."/>
            <person name="Lloyd J.R."/>
        </authorList>
    </citation>
    <scope>NUCLEOTIDE SEQUENCE [LARGE SCALE GENOMIC DNA]</scope>
    <source>
        <strain evidence="4 5">NB2006</strain>
    </source>
</reference>
<reference evidence="4 5" key="3">
    <citation type="journal article" date="2019" name="Int. J. Syst. Evol. Microbiol.">
        <title>Anaerobacillus isosaccharinicus sp. nov., an alkaliphilic bacterium which degrades isosaccharinic acid.</title>
        <authorList>
            <person name="Bassil N.M."/>
            <person name="Lloyd J.R."/>
        </authorList>
    </citation>
    <scope>NUCLEOTIDE SEQUENCE [LARGE SCALE GENOMIC DNA]</scope>
    <source>
        <strain evidence="4 5">NB2006</strain>
    </source>
</reference>
<sequence>MSTVRAVKNVWSRYVDKNKDFKNVSKVHIDLVERLEKVEPLVARLELSKDEIKAKLQQGVPYLEGEENKVELKFAIQHFRELSSWTGLGDSRSVFKKMGKKSTDAEIQQLLRAWLMGDSSVIDQFAVQYNLPLDVIFVVIRYSLMPTLNQYTKEFEEAKVFNEEEWMKDYCPVCGDQHGLAEYRGSERNRHFRCLSCAADWTYWRIACPHCDNKDHDSLSTLIIKEDKASFQIDTCEACHGYVKGINKLDPSSPMFLLLDDFATFHLDLLAKEKGYHRQGSTTTVQ</sequence>